<evidence type="ECO:0000256" key="1">
    <source>
        <dbReference type="ARBA" id="ARBA00004496"/>
    </source>
</evidence>
<dbReference type="EMBL" id="GIBP01012183">
    <property type="protein sequence ID" value="NDV41152.1"/>
    <property type="molecule type" value="Transcribed_RNA"/>
</dbReference>
<dbReference type="GO" id="GO:0033617">
    <property type="term" value="P:mitochondrial respiratory chain complex IV assembly"/>
    <property type="evidence" value="ECO:0007669"/>
    <property type="project" value="TreeGrafter"/>
</dbReference>
<dbReference type="PANTHER" id="PTHR21107">
    <property type="entry name" value="CYTOCHROME C OXIDASE ASSEMBLY PROTEIN COX19"/>
    <property type="match status" value="1"/>
</dbReference>
<evidence type="ECO:0000256" key="2">
    <source>
        <dbReference type="ARBA" id="ARBA00022490"/>
    </source>
</evidence>
<name>A0A6B2LV83_9EUKA</name>
<keyword evidence="3" id="KW-1015">Disulfide bond</keyword>
<dbReference type="Pfam" id="PF06747">
    <property type="entry name" value="CHCH"/>
    <property type="match status" value="1"/>
</dbReference>
<evidence type="ECO:0000256" key="3">
    <source>
        <dbReference type="ARBA" id="ARBA00023157"/>
    </source>
</evidence>
<sequence>MNLAKNKVNTPIPPEKGSFPLDHFGECKTETKEYMACLAVNEGVHRNCEELAKIYIACRMDRGLMAKEPLENLGFKK</sequence>
<reference evidence="6" key="1">
    <citation type="journal article" date="2020" name="J. Eukaryot. Microbiol.">
        <title>De novo Sequencing, Assembly and Annotation of the Transcriptome for the Free-Living Testate Amoeba Arcella intermedia.</title>
        <authorList>
            <person name="Ribeiro G.M."/>
            <person name="Porfirio-Sousa A.L."/>
            <person name="Maurer-Alcala X.X."/>
            <person name="Katz L.A."/>
            <person name="Lahr D.J.G."/>
        </authorList>
    </citation>
    <scope>NUCLEOTIDE SEQUENCE</scope>
</reference>
<comment type="similarity">
    <text evidence="4">Belongs to the COX19 family.</text>
</comment>
<dbReference type="GO" id="GO:0005758">
    <property type="term" value="C:mitochondrial intermembrane space"/>
    <property type="evidence" value="ECO:0007669"/>
    <property type="project" value="TreeGrafter"/>
</dbReference>
<comment type="subcellular location">
    <subcellularLocation>
        <location evidence="1">Cytoplasm</location>
    </subcellularLocation>
</comment>
<keyword evidence="2" id="KW-0963">Cytoplasm</keyword>
<dbReference type="AlphaFoldDB" id="A0A6B2LV83"/>
<evidence type="ECO:0000256" key="4">
    <source>
        <dbReference type="ARBA" id="ARBA00038223"/>
    </source>
</evidence>
<dbReference type="InterPro" id="IPR010625">
    <property type="entry name" value="CHCH"/>
</dbReference>
<evidence type="ECO:0000313" key="6">
    <source>
        <dbReference type="EMBL" id="NDV41152.1"/>
    </source>
</evidence>
<evidence type="ECO:0000259" key="5">
    <source>
        <dbReference type="Pfam" id="PF06747"/>
    </source>
</evidence>
<feature type="domain" description="CHCH" evidence="5">
    <location>
        <begin position="27"/>
        <end position="60"/>
    </location>
</feature>
<accession>A0A6B2LV83</accession>
<dbReference type="PANTHER" id="PTHR21107:SF2">
    <property type="entry name" value="CYTOCHROME C OXIDASE ASSEMBLY PROTEIN COX19"/>
    <property type="match status" value="1"/>
</dbReference>
<dbReference type="InterPro" id="IPR051383">
    <property type="entry name" value="COX19"/>
</dbReference>
<protein>
    <recommendedName>
        <fullName evidence="5">CHCH domain-containing protein</fullName>
    </recommendedName>
</protein>
<proteinExistence type="inferred from homology"/>
<organism evidence="6">
    <name type="scientific">Arcella intermedia</name>
    <dbReference type="NCBI Taxonomy" id="1963864"/>
    <lineage>
        <taxon>Eukaryota</taxon>
        <taxon>Amoebozoa</taxon>
        <taxon>Tubulinea</taxon>
        <taxon>Elardia</taxon>
        <taxon>Arcellinida</taxon>
        <taxon>Sphaerothecina</taxon>
        <taxon>Arcellidae</taxon>
        <taxon>Arcella</taxon>
    </lineage>
</organism>